<evidence type="ECO:0000313" key="2">
    <source>
        <dbReference type="Proteomes" id="UP001321473"/>
    </source>
</evidence>
<dbReference type="EMBL" id="JARKHS020018732">
    <property type="protein sequence ID" value="KAK8772166.1"/>
    <property type="molecule type" value="Genomic_DNA"/>
</dbReference>
<proteinExistence type="predicted"/>
<keyword evidence="2" id="KW-1185">Reference proteome</keyword>
<organism evidence="1 2">
    <name type="scientific">Amblyomma americanum</name>
    <name type="common">Lone star tick</name>
    <dbReference type="NCBI Taxonomy" id="6943"/>
    <lineage>
        <taxon>Eukaryota</taxon>
        <taxon>Metazoa</taxon>
        <taxon>Ecdysozoa</taxon>
        <taxon>Arthropoda</taxon>
        <taxon>Chelicerata</taxon>
        <taxon>Arachnida</taxon>
        <taxon>Acari</taxon>
        <taxon>Parasitiformes</taxon>
        <taxon>Ixodida</taxon>
        <taxon>Ixodoidea</taxon>
        <taxon>Ixodidae</taxon>
        <taxon>Amblyomminae</taxon>
        <taxon>Amblyomma</taxon>
    </lineage>
</organism>
<sequence>IQPQSPQSSMATSTAGVQNFKLQCGRGFQLFRRFLDDVNGFCGCCFCTLRCRIPRCNTFFTAVLPAFLRARNSFQARDPTHRPPFTALTSVFCCQLPASIGPCMLPAFGCVIHPELFMVVILFQ</sequence>
<dbReference type="AlphaFoldDB" id="A0AAQ4EBQ2"/>
<dbReference type="Proteomes" id="UP001321473">
    <property type="component" value="Unassembled WGS sequence"/>
</dbReference>
<accession>A0AAQ4EBQ2</accession>
<reference evidence="1 2" key="1">
    <citation type="journal article" date="2023" name="Arcadia Sci">
        <title>De novo assembly of a long-read Amblyomma americanum tick genome.</title>
        <authorList>
            <person name="Chou S."/>
            <person name="Poskanzer K.E."/>
            <person name="Rollins M."/>
            <person name="Thuy-Boun P.S."/>
        </authorList>
    </citation>
    <scope>NUCLEOTIDE SEQUENCE [LARGE SCALE GENOMIC DNA]</scope>
    <source>
        <strain evidence="1">F_SG_1</strain>
        <tissue evidence="1">Salivary glands</tissue>
    </source>
</reference>
<evidence type="ECO:0000313" key="1">
    <source>
        <dbReference type="EMBL" id="KAK8772166.1"/>
    </source>
</evidence>
<name>A0AAQ4EBQ2_AMBAM</name>
<gene>
    <name evidence="1" type="ORF">V5799_024589</name>
</gene>
<feature type="non-terminal residue" evidence="1">
    <location>
        <position position="1"/>
    </location>
</feature>
<protein>
    <submittedName>
        <fullName evidence="1">Uncharacterized protein</fullName>
    </submittedName>
</protein>
<comment type="caution">
    <text evidence="1">The sequence shown here is derived from an EMBL/GenBank/DDBJ whole genome shotgun (WGS) entry which is preliminary data.</text>
</comment>